<evidence type="ECO:0000256" key="1">
    <source>
        <dbReference type="ARBA" id="ARBA00004308"/>
    </source>
</evidence>
<protein>
    <recommendedName>
        <fullName evidence="7">Clathrin/coatomer adaptor adaptin-like N-terminal domain-containing protein</fullName>
    </recommendedName>
</protein>
<dbReference type="AlphaFoldDB" id="A0AA38NVW0"/>
<evidence type="ECO:0000313" key="8">
    <source>
        <dbReference type="EMBL" id="KAJ3831596.1"/>
    </source>
</evidence>
<keyword evidence="4" id="KW-0677">Repeat</keyword>
<proteinExistence type="inferred from homology"/>
<evidence type="ECO:0000259" key="7">
    <source>
        <dbReference type="Pfam" id="PF01602"/>
    </source>
</evidence>
<sequence>MWERTFQDLIRGLSGANKADESKFIAKAIEEIGQEVRRDDMELKSGAALELTCLDMMGYDICWASFHVVEVMCSPKLHLNGYVSAIQALDQDTDVSMLTTNLLKKVRFNVFSSKYCCDFTPDLARGLSPELIKMLTYPHLEIRKRVLALFKLVKRYPEVSQQVISRLQDRITVTCFAVDLALLDSHHRGMGI</sequence>
<dbReference type="InterPro" id="IPR011989">
    <property type="entry name" value="ARM-like"/>
</dbReference>
<keyword evidence="5" id="KW-0653">Protein transport</keyword>
<evidence type="ECO:0000256" key="2">
    <source>
        <dbReference type="ARBA" id="ARBA00006613"/>
    </source>
</evidence>
<dbReference type="EMBL" id="MU807355">
    <property type="protein sequence ID" value="KAJ3831596.1"/>
    <property type="molecule type" value="Genomic_DNA"/>
</dbReference>
<organism evidence="8 9">
    <name type="scientific">Lentinula raphanica</name>
    <dbReference type="NCBI Taxonomy" id="153919"/>
    <lineage>
        <taxon>Eukaryota</taxon>
        <taxon>Fungi</taxon>
        <taxon>Dikarya</taxon>
        <taxon>Basidiomycota</taxon>
        <taxon>Agaricomycotina</taxon>
        <taxon>Agaricomycetes</taxon>
        <taxon>Agaricomycetidae</taxon>
        <taxon>Agaricales</taxon>
        <taxon>Marasmiineae</taxon>
        <taxon>Omphalotaceae</taxon>
        <taxon>Lentinula</taxon>
    </lineage>
</organism>
<dbReference type="GO" id="GO:0006896">
    <property type="term" value="P:Golgi to vacuole transport"/>
    <property type="evidence" value="ECO:0007669"/>
    <property type="project" value="TreeGrafter"/>
</dbReference>
<evidence type="ECO:0000256" key="5">
    <source>
        <dbReference type="ARBA" id="ARBA00022927"/>
    </source>
</evidence>
<dbReference type="Pfam" id="PF01602">
    <property type="entry name" value="Adaptin_N"/>
    <property type="match status" value="1"/>
</dbReference>
<dbReference type="GO" id="GO:0010008">
    <property type="term" value="C:endosome membrane"/>
    <property type="evidence" value="ECO:0007669"/>
    <property type="project" value="TreeGrafter"/>
</dbReference>
<comment type="similarity">
    <text evidence="2">Belongs to the adaptor complexes large subunit family.</text>
</comment>
<gene>
    <name evidence="8" type="ORF">F5878DRAFT_549335</name>
</gene>
<dbReference type="Gene3D" id="1.25.10.10">
    <property type="entry name" value="Leucine-rich Repeat Variant"/>
    <property type="match status" value="1"/>
</dbReference>
<dbReference type="PANTHER" id="PTHR22781:SF12">
    <property type="entry name" value="AP-3 COMPLEX SUBUNIT DELTA-1"/>
    <property type="match status" value="1"/>
</dbReference>
<feature type="domain" description="Clathrin/coatomer adaptor adaptin-like N-terminal" evidence="7">
    <location>
        <begin position="21"/>
        <end position="170"/>
    </location>
</feature>
<dbReference type="InterPro" id="IPR016024">
    <property type="entry name" value="ARM-type_fold"/>
</dbReference>
<keyword evidence="3" id="KW-0813">Transport</keyword>
<reference evidence="8" key="1">
    <citation type="submission" date="2022-08" db="EMBL/GenBank/DDBJ databases">
        <authorList>
            <consortium name="DOE Joint Genome Institute"/>
            <person name="Min B."/>
            <person name="Riley R."/>
            <person name="Sierra-Patev S."/>
            <person name="Naranjo-Ortiz M."/>
            <person name="Looney B."/>
            <person name="Konkel Z."/>
            <person name="Slot J.C."/>
            <person name="Sakamoto Y."/>
            <person name="Steenwyk J.L."/>
            <person name="Rokas A."/>
            <person name="Carro J."/>
            <person name="Camarero S."/>
            <person name="Ferreira P."/>
            <person name="Molpeceres G."/>
            <person name="Ruiz-Duenas F.J."/>
            <person name="Serrano A."/>
            <person name="Henrissat B."/>
            <person name="Drula E."/>
            <person name="Hughes K.W."/>
            <person name="Mata J.L."/>
            <person name="Ishikawa N.K."/>
            <person name="Vargas-Isla R."/>
            <person name="Ushijima S."/>
            <person name="Smith C.A."/>
            <person name="Ahrendt S."/>
            <person name="Andreopoulos W."/>
            <person name="He G."/>
            <person name="Labutti K."/>
            <person name="Lipzen A."/>
            <person name="Ng V."/>
            <person name="Sandor L."/>
            <person name="Barry K."/>
            <person name="Martinez A.T."/>
            <person name="Xiao Y."/>
            <person name="Gibbons J.G."/>
            <person name="Terashima K."/>
            <person name="Hibbett D.S."/>
            <person name="Grigoriev I.V."/>
        </authorList>
    </citation>
    <scope>NUCLEOTIDE SEQUENCE</scope>
    <source>
        <strain evidence="8">TFB9207</strain>
    </source>
</reference>
<dbReference type="GO" id="GO:0006623">
    <property type="term" value="P:protein targeting to vacuole"/>
    <property type="evidence" value="ECO:0007669"/>
    <property type="project" value="TreeGrafter"/>
</dbReference>
<keyword evidence="6" id="KW-0472">Membrane</keyword>
<evidence type="ECO:0000256" key="4">
    <source>
        <dbReference type="ARBA" id="ARBA00022737"/>
    </source>
</evidence>
<dbReference type="Proteomes" id="UP001163846">
    <property type="component" value="Unassembled WGS sequence"/>
</dbReference>
<dbReference type="InterPro" id="IPR002553">
    <property type="entry name" value="Clathrin/coatomer_adapt-like_N"/>
</dbReference>
<evidence type="ECO:0000313" key="9">
    <source>
        <dbReference type="Proteomes" id="UP001163846"/>
    </source>
</evidence>
<comment type="caution">
    <text evidence="8">The sequence shown here is derived from an EMBL/GenBank/DDBJ whole genome shotgun (WGS) entry which is preliminary data.</text>
</comment>
<accession>A0AA38NVW0</accession>
<name>A0AA38NVW0_9AGAR</name>
<dbReference type="PANTHER" id="PTHR22781">
    <property type="entry name" value="DELTA ADAPTIN-RELATED"/>
    <property type="match status" value="1"/>
</dbReference>
<dbReference type="SUPFAM" id="SSF48371">
    <property type="entry name" value="ARM repeat"/>
    <property type="match status" value="1"/>
</dbReference>
<keyword evidence="9" id="KW-1185">Reference proteome</keyword>
<comment type="subcellular location">
    <subcellularLocation>
        <location evidence="1">Endomembrane system</location>
    </subcellularLocation>
</comment>
<dbReference type="InterPro" id="IPR017105">
    <property type="entry name" value="AP3_complex_dsu"/>
</dbReference>
<evidence type="ECO:0000256" key="6">
    <source>
        <dbReference type="ARBA" id="ARBA00023136"/>
    </source>
</evidence>
<evidence type="ECO:0000256" key="3">
    <source>
        <dbReference type="ARBA" id="ARBA00022448"/>
    </source>
</evidence>
<dbReference type="GO" id="GO:0030123">
    <property type="term" value="C:AP-3 adaptor complex"/>
    <property type="evidence" value="ECO:0007669"/>
    <property type="project" value="InterPro"/>
</dbReference>